<reference evidence="2 3" key="1">
    <citation type="submission" date="2013-08" db="EMBL/GenBank/DDBJ databases">
        <title>The genome sequence of Skermanella stibiiresistens.</title>
        <authorList>
            <person name="Zhu W."/>
            <person name="Wang G."/>
        </authorList>
    </citation>
    <scope>NUCLEOTIDE SEQUENCE [LARGE SCALE GENOMIC DNA]</scope>
    <source>
        <strain evidence="2 3">SB22</strain>
    </source>
</reference>
<organism evidence="2 3">
    <name type="scientific">Skermanella stibiiresistens SB22</name>
    <dbReference type="NCBI Taxonomy" id="1385369"/>
    <lineage>
        <taxon>Bacteria</taxon>
        <taxon>Pseudomonadati</taxon>
        <taxon>Pseudomonadota</taxon>
        <taxon>Alphaproteobacteria</taxon>
        <taxon>Rhodospirillales</taxon>
        <taxon>Azospirillaceae</taxon>
        <taxon>Skermanella</taxon>
    </lineage>
</organism>
<dbReference type="EMBL" id="AVFL01000004">
    <property type="protein sequence ID" value="EWY41326.1"/>
    <property type="molecule type" value="Genomic_DNA"/>
</dbReference>
<feature type="compositionally biased region" description="Pro residues" evidence="1">
    <location>
        <begin position="343"/>
        <end position="353"/>
    </location>
</feature>
<evidence type="ECO:0000313" key="3">
    <source>
        <dbReference type="Proteomes" id="UP000019486"/>
    </source>
</evidence>
<feature type="region of interest" description="Disordered" evidence="1">
    <location>
        <begin position="272"/>
        <end position="295"/>
    </location>
</feature>
<sequence length="353" mass="38684">MTDHEQLKEEARCDVRRTLAASVQFAQMPRADQYDTYRRMVEGRYGELLSQGASRSTAMAQAKPPKASDLIDDKRHENKRIEQAGDIAGDFVEAVDFPKFVKDLLKGVFDANIQVMLAQTENYISLMKAASKSVTEFVKAIDDTAAFGYLAENNGDSFSLDFDDEEKDENGQQKVVLTDKEGQKVDLGDNEIKAKIMDAKIAMAKEQRAMLRETILMGVTRLVVEKGNIKASVLFDFKTTEKIEKRDKAAMQQVKSTSSSVKAGGGLLGSIFGGPSGGHTSSTRDTRLSVSSAKSNSSTDLSAKLAGSVDITFKTDYFKLDNFAQLYNQPVEQPAQQSAQPASLPPRPATPAR</sequence>
<evidence type="ECO:0000256" key="1">
    <source>
        <dbReference type="SAM" id="MobiDB-lite"/>
    </source>
</evidence>
<dbReference type="STRING" id="1385369.N825_27695"/>
<proteinExistence type="predicted"/>
<name>W9H9B5_9PROT</name>
<accession>W9H9B5</accession>
<protein>
    <submittedName>
        <fullName evidence="2">Uncharacterized protein</fullName>
    </submittedName>
</protein>
<dbReference type="AlphaFoldDB" id="W9H9B5"/>
<feature type="region of interest" description="Disordered" evidence="1">
    <location>
        <begin position="329"/>
        <end position="353"/>
    </location>
</feature>
<evidence type="ECO:0000313" key="2">
    <source>
        <dbReference type="EMBL" id="EWY41326.1"/>
    </source>
</evidence>
<dbReference type="OrthoDB" id="517757at2"/>
<gene>
    <name evidence="2" type="ORF">N825_27695</name>
</gene>
<feature type="compositionally biased region" description="Low complexity" evidence="1">
    <location>
        <begin position="329"/>
        <end position="342"/>
    </location>
</feature>
<dbReference type="PATRIC" id="fig|1385369.3.peg.1478"/>
<dbReference type="RefSeq" id="WP_037449055.1">
    <property type="nucleotide sequence ID" value="NZ_AVFL01000004.1"/>
</dbReference>
<dbReference type="Proteomes" id="UP000019486">
    <property type="component" value="Unassembled WGS sequence"/>
</dbReference>
<keyword evidence="3" id="KW-1185">Reference proteome</keyword>
<comment type="caution">
    <text evidence="2">The sequence shown here is derived from an EMBL/GenBank/DDBJ whole genome shotgun (WGS) entry which is preliminary data.</text>
</comment>